<feature type="domain" description="Glycosyl transferase family 1" evidence="3">
    <location>
        <begin position="224"/>
        <end position="385"/>
    </location>
</feature>
<keyword evidence="1" id="KW-0808">Transferase</keyword>
<proteinExistence type="predicted"/>
<reference evidence="5" key="1">
    <citation type="submission" date="2020-05" db="EMBL/GenBank/DDBJ databases">
        <authorList>
            <person name="Chiriac C."/>
            <person name="Salcher M."/>
            <person name="Ghai R."/>
            <person name="Kavagutti S V."/>
        </authorList>
    </citation>
    <scope>NUCLEOTIDE SEQUENCE</scope>
</reference>
<evidence type="ECO:0000313" key="5">
    <source>
        <dbReference type="EMBL" id="CAB4679895.1"/>
    </source>
</evidence>
<dbReference type="EMBL" id="CAEZXN010000004">
    <property type="protein sequence ID" value="CAB4686861.1"/>
    <property type="molecule type" value="Genomic_DNA"/>
</dbReference>
<dbReference type="PANTHER" id="PTHR46401">
    <property type="entry name" value="GLYCOSYLTRANSFERASE WBBK-RELATED"/>
    <property type="match status" value="1"/>
</dbReference>
<feature type="domain" description="Glycosyltransferase subfamily 4-like N-terminal" evidence="4">
    <location>
        <begin position="31"/>
        <end position="192"/>
    </location>
</feature>
<dbReference type="SUPFAM" id="SSF53756">
    <property type="entry name" value="UDP-Glycosyltransferase/glycogen phosphorylase"/>
    <property type="match status" value="1"/>
</dbReference>
<dbReference type="EMBL" id="CAEZXB010000020">
    <property type="protein sequence ID" value="CAB4679895.1"/>
    <property type="molecule type" value="Genomic_DNA"/>
</dbReference>
<feature type="region of interest" description="Disordered" evidence="2">
    <location>
        <begin position="423"/>
        <end position="446"/>
    </location>
</feature>
<dbReference type="AlphaFoldDB" id="A0A6J6N4W8"/>
<organism evidence="5">
    <name type="scientific">freshwater metagenome</name>
    <dbReference type="NCBI Taxonomy" id="449393"/>
    <lineage>
        <taxon>unclassified sequences</taxon>
        <taxon>metagenomes</taxon>
        <taxon>ecological metagenomes</taxon>
    </lineage>
</organism>
<protein>
    <submittedName>
        <fullName evidence="5">Unannotated protein</fullName>
    </submittedName>
</protein>
<name>A0A6J6N4W8_9ZZZZ</name>
<evidence type="ECO:0000313" key="6">
    <source>
        <dbReference type="EMBL" id="CAB4686861.1"/>
    </source>
</evidence>
<evidence type="ECO:0000256" key="2">
    <source>
        <dbReference type="SAM" id="MobiDB-lite"/>
    </source>
</evidence>
<dbReference type="PANTHER" id="PTHR46401:SF2">
    <property type="entry name" value="GLYCOSYLTRANSFERASE WBBK-RELATED"/>
    <property type="match status" value="1"/>
</dbReference>
<dbReference type="Pfam" id="PF00534">
    <property type="entry name" value="Glycos_transf_1"/>
    <property type="match status" value="1"/>
</dbReference>
<evidence type="ECO:0000256" key="1">
    <source>
        <dbReference type="ARBA" id="ARBA00022679"/>
    </source>
</evidence>
<gene>
    <name evidence="5" type="ORF">UFOPK2342_01062</name>
    <name evidence="6" type="ORF">UFOPK2423_00303</name>
    <name evidence="7" type="ORF">UFOPK3266_00344</name>
</gene>
<dbReference type="Gene3D" id="3.40.50.2000">
    <property type="entry name" value="Glycogen Phosphorylase B"/>
    <property type="match status" value="2"/>
</dbReference>
<dbReference type="Pfam" id="PF13579">
    <property type="entry name" value="Glyco_trans_4_4"/>
    <property type="match status" value="1"/>
</dbReference>
<feature type="compositionally biased region" description="Polar residues" evidence="2">
    <location>
        <begin position="431"/>
        <end position="446"/>
    </location>
</feature>
<sequence length="446" mass="47894">MSQVRAPRVLAIVLNGVVEDSRVLKCAYSAGEAGWDSLILGTTRNGSKDQFEVGRARVLRVPAKAPVGTGLLAKVLRRGRYYVARFKFHFLPAKPPAIPGLGRAVATMKPYAMSFAPDLLHAHDYSALPVADALASAIASSGRVRPKVIYDAHEFLQGTQHLSPSAHEAFSTAELQIAQKIDAMFVVSPQMGPMLKEYLKIAIDPAVVANDPISQGRRESARALRTDAGIAEGVPLMVYSGAVAPQRGLGTVLDALPSLPGVALVIIAAPNNVYVRELMARAASMGISDRVKNVAYVPNEELVSYLSAADIGLIPLLHRPNHEISLITKFGEYAAANLPIIVSDVKTMAEEVRTIGNGEVFTAENAAEFVVATERILADPAKYRAAYTDEVLRTRSWERQSETLIATYNGLVSDRAVEVKPSTPLPFTLTKPHSLSGPNDARSATA</sequence>
<dbReference type="InterPro" id="IPR028098">
    <property type="entry name" value="Glyco_trans_4-like_N"/>
</dbReference>
<evidence type="ECO:0000259" key="3">
    <source>
        <dbReference type="Pfam" id="PF00534"/>
    </source>
</evidence>
<dbReference type="CDD" id="cd03801">
    <property type="entry name" value="GT4_PimA-like"/>
    <property type="match status" value="1"/>
</dbReference>
<dbReference type="InterPro" id="IPR001296">
    <property type="entry name" value="Glyco_trans_1"/>
</dbReference>
<dbReference type="GO" id="GO:0009103">
    <property type="term" value="P:lipopolysaccharide biosynthetic process"/>
    <property type="evidence" value="ECO:0007669"/>
    <property type="project" value="TreeGrafter"/>
</dbReference>
<dbReference type="EMBL" id="CAFBAA010000005">
    <property type="protein sequence ID" value="CAB4841271.1"/>
    <property type="molecule type" value="Genomic_DNA"/>
</dbReference>
<accession>A0A6J6N4W8</accession>
<evidence type="ECO:0000313" key="7">
    <source>
        <dbReference type="EMBL" id="CAB4841271.1"/>
    </source>
</evidence>
<evidence type="ECO:0000259" key="4">
    <source>
        <dbReference type="Pfam" id="PF13579"/>
    </source>
</evidence>
<dbReference type="GO" id="GO:0016757">
    <property type="term" value="F:glycosyltransferase activity"/>
    <property type="evidence" value="ECO:0007669"/>
    <property type="project" value="InterPro"/>
</dbReference>